<dbReference type="GO" id="GO:0005737">
    <property type="term" value="C:cytoplasm"/>
    <property type="evidence" value="ECO:0007669"/>
    <property type="project" value="TreeGrafter"/>
</dbReference>
<evidence type="ECO:0000313" key="1">
    <source>
        <dbReference type="EMBL" id="AHK78857.1"/>
    </source>
</evidence>
<dbReference type="InterPro" id="IPR036291">
    <property type="entry name" value="NAD(P)-bd_dom_sf"/>
</dbReference>
<dbReference type="SUPFAM" id="SSF51735">
    <property type="entry name" value="NAD(P)-binding Rossmann-fold domains"/>
    <property type="match status" value="1"/>
</dbReference>
<sequence>MPEEERRGAMNILIVGASGGIGSAFAQTLAARESVQRVVGTYRSTPPSWEDAKVEWAPLDVTDESAVARLARDLGEIDWLINAAGLLHEGAHGPEKRVAQVEPEFVMQNFRVNTLPTLLLAKHMAPLMRHGRPAIFATVSARLGSIGENGLGGWYSYRASKAALNMVIKNLSIELRRTHPQLVLASLHPGTTDTALSKPFQRNVPADALFTPGYSVNCMLQVLEGLSPEDSGGFWSFDGEALPW</sequence>
<dbReference type="Pfam" id="PF00106">
    <property type="entry name" value="adh_short"/>
    <property type="match status" value="1"/>
</dbReference>
<dbReference type="PRINTS" id="PR00081">
    <property type="entry name" value="GDHRDH"/>
</dbReference>
<dbReference type="PANTHER" id="PTHR43544:SF12">
    <property type="entry name" value="NAD(P)-BINDING ROSSMANN-FOLD SUPERFAMILY PROTEIN"/>
    <property type="match status" value="1"/>
</dbReference>
<gene>
    <name evidence="1" type="ORF">M911_06460</name>
</gene>
<evidence type="ECO:0000313" key="2">
    <source>
        <dbReference type="Proteomes" id="UP000019442"/>
    </source>
</evidence>
<dbReference type="PATRIC" id="fig|1354791.3.peg.1751"/>
<reference evidence="1 2" key="1">
    <citation type="journal article" date="2014" name="J Genomics">
        <title>Draft Genome Sequence of the Extremely Halophilic Phototrophic Purple Sulfur Bacterium Halorhodospira halochloris.</title>
        <authorList>
            <person name="Singh K.S."/>
            <person name="Kirksey J."/>
            <person name="Hoff W.D."/>
            <person name="Deole R."/>
        </authorList>
    </citation>
    <scope>NUCLEOTIDE SEQUENCE [LARGE SCALE GENOMIC DNA]</scope>
    <source>
        <strain evidence="1 2">A</strain>
    </source>
</reference>
<dbReference type="EMBL" id="CP007268">
    <property type="protein sequence ID" value="AHK78857.1"/>
    <property type="molecule type" value="Genomic_DNA"/>
</dbReference>
<reference evidence="2" key="2">
    <citation type="submission" date="2014-02" db="EMBL/GenBank/DDBJ databases">
        <title>Draft Genome Sequence of extremely halophilic bacteria Halorhodospira halochloris.</title>
        <authorList>
            <person name="Singh K.S."/>
        </authorList>
    </citation>
    <scope>NUCLEOTIDE SEQUENCE [LARGE SCALE GENOMIC DNA]</scope>
    <source>
        <strain evidence="2">A</strain>
    </source>
</reference>
<dbReference type="InterPro" id="IPR002347">
    <property type="entry name" value="SDR_fam"/>
</dbReference>
<dbReference type="AlphaFoldDB" id="W8KPB3"/>
<dbReference type="HOGENOM" id="CLU_010194_9_7_6"/>
<name>W8KPB3_9GAMM</name>
<organism evidence="1 2">
    <name type="scientific">Ectothiorhodospira haloalkaliphila</name>
    <dbReference type="NCBI Taxonomy" id="421628"/>
    <lineage>
        <taxon>Bacteria</taxon>
        <taxon>Pseudomonadati</taxon>
        <taxon>Pseudomonadota</taxon>
        <taxon>Gammaproteobacteria</taxon>
        <taxon>Chromatiales</taxon>
        <taxon>Ectothiorhodospiraceae</taxon>
        <taxon>Ectothiorhodospira</taxon>
    </lineage>
</organism>
<dbReference type="KEGG" id="hhc:M911_06460"/>
<protein>
    <submittedName>
        <fullName evidence="1">C factor cell-cell signaling protein</fullName>
    </submittedName>
</protein>
<dbReference type="PANTHER" id="PTHR43544">
    <property type="entry name" value="SHORT-CHAIN DEHYDROGENASE/REDUCTASE"/>
    <property type="match status" value="1"/>
</dbReference>
<proteinExistence type="predicted"/>
<dbReference type="CDD" id="cd05325">
    <property type="entry name" value="carb_red_sniffer_like_SDR_c"/>
    <property type="match status" value="1"/>
</dbReference>
<dbReference type="Gene3D" id="3.40.50.720">
    <property type="entry name" value="NAD(P)-binding Rossmann-like Domain"/>
    <property type="match status" value="1"/>
</dbReference>
<accession>W8KPB3</accession>
<dbReference type="Proteomes" id="UP000019442">
    <property type="component" value="Chromosome"/>
</dbReference>
<dbReference type="InterPro" id="IPR051468">
    <property type="entry name" value="Fungal_SecMetab_SDRs"/>
</dbReference>
<dbReference type="GO" id="GO:0016491">
    <property type="term" value="F:oxidoreductase activity"/>
    <property type="evidence" value="ECO:0007669"/>
    <property type="project" value="TreeGrafter"/>
</dbReference>
<keyword evidence="2" id="KW-1185">Reference proteome</keyword>